<dbReference type="InterPro" id="IPR051685">
    <property type="entry name" value="Ycf3/AcsC/BcsC/TPR_MFPF"/>
</dbReference>
<protein>
    <submittedName>
        <fullName evidence="5">Tetratricopeptide repeat protein</fullName>
    </submittedName>
</protein>
<keyword evidence="2 3" id="KW-0802">TPR repeat</keyword>
<sequence length="582" mass="66488">MLQFPNSVRLIPFLLLSTLLIGNPFDGLSQAKLSKKPSKAQENQVKATRYFIEGEKALVLGDLDKSYFYLQKSLELSPEEPAISYKIAEVLIRSNQAEKALPFAEKAVDKDPDNKYYALMVAEIYSNLKQPLKAAEILDRLTSESDKNQQYNLDLASIYLNANEFDKALVVLDRAEDYYGIREPFTVQKQRIYLRKDNLPKAIEEGHKLIDAFPGNPNYVLNLVEVLYNNAKLEDALNLVMEEIQRYPDQAELQMAAYTLLKEKNRVEESHHYLFRAFQSPDLDPEVKSKTYQSILREIKTSDREALLDRLESILTEVNPNDAYVLAALGERRKAENNLAQALDYFKKSLAIQPKNAPVLEEVILSSFGENANFEELETFTTMGVDEFPNAPEFWFYDGVVKSARKKDSLAVVSLERALELNAGKNPQLAQVSFGSLGNSLYNLGQKDSAFVNFEKALKLNPNDDQVLNNYAYFLSLEKRELEKAKTMAEKVVKKNPKNATFLDTYAWVLFQMGNYQEAYTYMDQAIQNEKEPSGVMLEHYGDILYHLGKIQEAIAWWKKAEGSSEASDQLERKIKEGKYHE</sequence>
<organism evidence="5 6">
    <name type="scientific">Algoriphagus aquaeductus</name>
    <dbReference type="NCBI Taxonomy" id="475299"/>
    <lineage>
        <taxon>Bacteria</taxon>
        <taxon>Pseudomonadati</taxon>
        <taxon>Bacteroidota</taxon>
        <taxon>Cytophagia</taxon>
        <taxon>Cytophagales</taxon>
        <taxon>Cyclobacteriaceae</taxon>
        <taxon>Algoriphagus</taxon>
    </lineage>
</organism>
<dbReference type="AlphaFoldDB" id="A0A326RVQ9"/>
<dbReference type="Gene3D" id="1.25.40.10">
    <property type="entry name" value="Tetratricopeptide repeat domain"/>
    <property type="match status" value="3"/>
</dbReference>
<dbReference type="Pfam" id="PF14559">
    <property type="entry name" value="TPR_19"/>
    <property type="match status" value="1"/>
</dbReference>
<dbReference type="InterPro" id="IPR019734">
    <property type="entry name" value="TPR_rpt"/>
</dbReference>
<feature type="domain" description="Cytochrome c-type biogenesis protein H TPR" evidence="4">
    <location>
        <begin position="437"/>
        <end position="526"/>
    </location>
</feature>
<evidence type="ECO:0000313" key="5">
    <source>
        <dbReference type="EMBL" id="PZV85491.1"/>
    </source>
</evidence>
<proteinExistence type="predicted"/>
<accession>A0A326RVQ9</accession>
<evidence type="ECO:0000256" key="1">
    <source>
        <dbReference type="ARBA" id="ARBA00022737"/>
    </source>
</evidence>
<name>A0A326RVQ9_9BACT</name>
<dbReference type="PANTHER" id="PTHR44943">
    <property type="entry name" value="CELLULOSE SYNTHASE OPERON PROTEIN C"/>
    <property type="match status" value="1"/>
</dbReference>
<feature type="repeat" description="TPR" evidence="3">
    <location>
        <begin position="323"/>
        <end position="356"/>
    </location>
</feature>
<dbReference type="PROSITE" id="PS50005">
    <property type="entry name" value="TPR"/>
    <property type="match status" value="4"/>
</dbReference>
<gene>
    <name evidence="5" type="ORF">CLV31_103283</name>
</gene>
<dbReference type="Pfam" id="PF23914">
    <property type="entry name" value="TPR_CcmH_CycH"/>
    <property type="match status" value="1"/>
</dbReference>
<dbReference type="SMART" id="SM00028">
    <property type="entry name" value="TPR"/>
    <property type="match status" value="7"/>
</dbReference>
<reference evidence="5 6" key="1">
    <citation type="submission" date="2018-06" db="EMBL/GenBank/DDBJ databases">
        <title>Genomic Encyclopedia of Archaeal and Bacterial Type Strains, Phase II (KMG-II): from individual species to whole genera.</title>
        <authorList>
            <person name="Goeker M."/>
        </authorList>
    </citation>
    <scope>NUCLEOTIDE SEQUENCE [LARGE SCALE GENOMIC DNA]</scope>
    <source>
        <strain evidence="5 6">T4</strain>
    </source>
</reference>
<evidence type="ECO:0000256" key="3">
    <source>
        <dbReference type="PROSITE-ProRule" id="PRU00339"/>
    </source>
</evidence>
<dbReference type="Proteomes" id="UP000248917">
    <property type="component" value="Unassembled WGS sequence"/>
</dbReference>
<dbReference type="EMBL" id="QKTX01000003">
    <property type="protein sequence ID" value="PZV85491.1"/>
    <property type="molecule type" value="Genomic_DNA"/>
</dbReference>
<dbReference type="InterPro" id="IPR056413">
    <property type="entry name" value="TPR_CcmH_CycH"/>
</dbReference>
<dbReference type="SUPFAM" id="SSF48452">
    <property type="entry name" value="TPR-like"/>
    <property type="match status" value="3"/>
</dbReference>
<keyword evidence="6" id="KW-1185">Reference proteome</keyword>
<keyword evidence="1" id="KW-0677">Repeat</keyword>
<evidence type="ECO:0000256" key="2">
    <source>
        <dbReference type="ARBA" id="ARBA00022803"/>
    </source>
</evidence>
<feature type="repeat" description="TPR" evidence="3">
    <location>
        <begin position="431"/>
        <end position="464"/>
    </location>
</feature>
<feature type="repeat" description="TPR" evidence="3">
    <location>
        <begin position="81"/>
        <end position="114"/>
    </location>
</feature>
<dbReference type="PANTHER" id="PTHR44943:SF8">
    <property type="entry name" value="TPR REPEAT-CONTAINING PROTEIN MJ0263"/>
    <property type="match status" value="1"/>
</dbReference>
<dbReference type="InterPro" id="IPR011990">
    <property type="entry name" value="TPR-like_helical_dom_sf"/>
</dbReference>
<evidence type="ECO:0000313" key="6">
    <source>
        <dbReference type="Proteomes" id="UP000248917"/>
    </source>
</evidence>
<comment type="caution">
    <text evidence="5">The sequence shown here is derived from an EMBL/GenBank/DDBJ whole genome shotgun (WGS) entry which is preliminary data.</text>
</comment>
<evidence type="ECO:0000259" key="4">
    <source>
        <dbReference type="Pfam" id="PF23914"/>
    </source>
</evidence>
<feature type="repeat" description="TPR" evidence="3">
    <location>
        <begin position="47"/>
        <end position="80"/>
    </location>
</feature>